<name>A0A8H5FSV0_9AGAR</name>
<feature type="transmembrane region" description="Helical" evidence="11">
    <location>
        <begin position="249"/>
        <end position="270"/>
    </location>
</feature>
<feature type="compositionally biased region" description="Polar residues" evidence="10">
    <location>
        <begin position="9"/>
        <end position="18"/>
    </location>
</feature>
<keyword evidence="8" id="KW-0333">Golgi apparatus</keyword>
<proteinExistence type="inferred from homology"/>
<keyword evidence="14" id="KW-1185">Reference proteome</keyword>
<comment type="subcellular location">
    <subcellularLocation>
        <location evidence="2">Golgi apparatus membrane</location>
        <topology evidence="2">Multi-pass membrane protein</topology>
    </subcellularLocation>
</comment>
<comment type="function">
    <text evidence="1">Golgi membrane protein involved in vesicular trafficking and spindle migration.</text>
</comment>
<dbReference type="PANTHER" id="PTHR47549:SF2">
    <property type="entry name" value="GOLGI APPARATUS MEMBRANE PROTEIN TVP38"/>
    <property type="match status" value="1"/>
</dbReference>
<dbReference type="PANTHER" id="PTHR47549">
    <property type="entry name" value="GOLGI APPARATUS MEMBRANE PROTEIN TVP38-RELATED"/>
    <property type="match status" value="1"/>
</dbReference>
<keyword evidence="7 11" id="KW-1133">Transmembrane helix</keyword>
<feature type="compositionally biased region" description="Polar residues" evidence="10">
    <location>
        <begin position="522"/>
        <end position="553"/>
    </location>
</feature>
<feature type="domain" description="VTT" evidence="12">
    <location>
        <begin position="169"/>
        <end position="283"/>
    </location>
</feature>
<evidence type="ECO:0000256" key="9">
    <source>
        <dbReference type="ARBA" id="ARBA00023136"/>
    </source>
</evidence>
<feature type="transmembrane region" description="Helical" evidence="11">
    <location>
        <begin position="149"/>
        <end position="167"/>
    </location>
</feature>
<keyword evidence="9 11" id="KW-0472">Membrane</keyword>
<evidence type="ECO:0000256" key="8">
    <source>
        <dbReference type="ARBA" id="ARBA00023034"/>
    </source>
</evidence>
<dbReference type="InterPro" id="IPR051076">
    <property type="entry name" value="Golgi_membrane_TVP38/TMEM64"/>
</dbReference>
<dbReference type="InterPro" id="IPR032816">
    <property type="entry name" value="VTT_dom"/>
</dbReference>
<feature type="transmembrane region" description="Helical" evidence="11">
    <location>
        <begin position="303"/>
        <end position="320"/>
    </location>
</feature>
<protein>
    <recommendedName>
        <fullName evidence="4">Golgi apparatus membrane protein TVP38</fullName>
    </recommendedName>
    <alternativeName>
        <fullName evidence="5">Golgi apparatus membrane protein tvp38</fullName>
    </alternativeName>
</protein>
<feature type="compositionally biased region" description="Basic residues" evidence="10">
    <location>
        <begin position="421"/>
        <end position="430"/>
    </location>
</feature>
<feature type="region of interest" description="Disordered" evidence="10">
    <location>
        <begin position="334"/>
        <end position="620"/>
    </location>
</feature>
<comment type="similarity">
    <text evidence="3">Belongs to the TVP38/TMEM64 family.</text>
</comment>
<evidence type="ECO:0000256" key="2">
    <source>
        <dbReference type="ARBA" id="ARBA00004653"/>
    </source>
</evidence>
<dbReference type="EMBL" id="JAACJO010000023">
    <property type="protein sequence ID" value="KAF5347819.1"/>
    <property type="molecule type" value="Genomic_DNA"/>
</dbReference>
<evidence type="ECO:0000259" key="12">
    <source>
        <dbReference type="Pfam" id="PF09335"/>
    </source>
</evidence>
<organism evidence="13 14">
    <name type="scientific">Leucocoprinus leucothites</name>
    <dbReference type="NCBI Taxonomy" id="201217"/>
    <lineage>
        <taxon>Eukaryota</taxon>
        <taxon>Fungi</taxon>
        <taxon>Dikarya</taxon>
        <taxon>Basidiomycota</taxon>
        <taxon>Agaricomycotina</taxon>
        <taxon>Agaricomycetes</taxon>
        <taxon>Agaricomycetidae</taxon>
        <taxon>Agaricales</taxon>
        <taxon>Agaricineae</taxon>
        <taxon>Agaricaceae</taxon>
        <taxon>Leucocoprinus</taxon>
    </lineage>
</organism>
<feature type="region of interest" description="Disordered" evidence="10">
    <location>
        <begin position="1"/>
        <end position="48"/>
    </location>
</feature>
<feature type="transmembrane region" description="Helical" evidence="11">
    <location>
        <begin position="174"/>
        <end position="195"/>
    </location>
</feature>
<dbReference type="OrthoDB" id="166803at2759"/>
<evidence type="ECO:0000313" key="13">
    <source>
        <dbReference type="EMBL" id="KAF5347819.1"/>
    </source>
</evidence>
<comment type="caution">
    <text evidence="13">The sequence shown here is derived from an EMBL/GenBank/DDBJ whole genome shotgun (WGS) entry which is preliminary data.</text>
</comment>
<evidence type="ECO:0000256" key="6">
    <source>
        <dbReference type="ARBA" id="ARBA00022692"/>
    </source>
</evidence>
<feature type="compositionally biased region" description="Polar residues" evidence="10">
    <location>
        <begin position="375"/>
        <end position="390"/>
    </location>
</feature>
<reference evidence="13 14" key="1">
    <citation type="journal article" date="2020" name="ISME J.">
        <title>Uncovering the hidden diversity of litter-decomposition mechanisms in mushroom-forming fungi.</title>
        <authorList>
            <person name="Floudas D."/>
            <person name="Bentzer J."/>
            <person name="Ahren D."/>
            <person name="Johansson T."/>
            <person name="Persson P."/>
            <person name="Tunlid A."/>
        </authorList>
    </citation>
    <scope>NUCLEOTIDE SEQUENCE [LARGE SCALE GENOMIC DNA]</scope>
    <source>
        <strain evidence="13 14">CBS 146.42</strain>
    </source>
</reference>
<feature type="compositionally biased region" description="Pro residues" evidence="10">
    <location>
        <begin position="606"/>
        <end position="620"/>
    </location>
</feature>
<dbReference type="Proteomes" id="UP000559027">
    <property type="component" value="Unassembled WGS sequence"/>
</dbReference>
<dbReference type="GO" id="GO:0000139">
    <property type="term" value="C:Golgi membrane"/>
    <property type="evidence" value="ECO:0007669"/>
    <property type="project" value="UniProtKB-SubCell"/>
</dbReference>
<evidence type="ECO:0000313" key="14">
    <source>
        <dbReference type="Proteomes" id="UP000559027"/>
    </source>
</evidence>
<evidence type="ECO:0000256" key="10">
    <source>
        <dbReference type="SAM" id="MobiDB-lite"/>
    </source>
</evidence>
<keyword evidence="6 11" id="KW-0812">Transmembrane</keyword>
<dbReference type="Pfam" id="PF09335">
    <property type="entry name" value="VTT_dom"/>
    <property type="match status" value="1"/>
</dbReference>
<evidence type="ECO:0000256" key="1">
    <source>
        <dbReference type="ARBA" id="ARBA00002978"/>
    </source>
</evidence>
<gene>
    <name evidence="13" type="ORF">D9756_010237</name>
</gene>
<evidence type="ECO:0000256" key="5">
    <source>
        <dbReference type="ARBA" id="ARBA00020673"/>
    </source>
</evidence>
<feature type="transmembrane region" description="Helical" evidence="11">
    <location>
        <begin position="110"/>
        <end position="129"/>
    </location>
</feature>
<dbReference type="AlphaFoldDB" id="A0A8H5FSV0"/>
<evidence type="ECO:0000256" key="11">
    <source>
        <dbReference type="SAM" id="Phobius"/>
    </source>
</evidence>
<feature type="compositionally biased region" description="Polar residues" evidence="10">
    <location>
        <begin position="39"/>
        <end position="48"/>
    </location>
</feature>
<sequence length="620" mass="68619">MPAPYDAPWQSSSYSLQDTEYGAPPSATLQSYPPYPPKTNYTNERSNAPNGHSYDPTFAVLKPPNDATVGSTLRGRTPSPTPSEIKELGKGAIDWKAMTNWRFWIRREWLWYYVALVIILVLTALMTLYHKQIVDWLTPVTKWLHDLSFGWIVPIAVLFVISFPPLFGHEIVAILCGLVWGMWIGFAIVAAGTFIGEVGNFYAFKYCCRSRGEKLERTNISYACLAQVVREGGFKIALVARLSAIPGHFTTAIFSTCGMGIIVFSIAAILSMPKQFITVYLGVLLEQSAEGVTDKKSRIISDVVLAITVLITVAAMWYILREMNRVKPTVIHARRKARQAKAERQLSTPSPTDPSGHGRNPSYVPLSTAGYGYGHSNSSDSEIPLTSQATPMGYNHPTPGFPRVKHFQESSEESSYEPHMHAPKPQRPGHHMPPAEPEEDLTNARPLQHHFDPLSGRQAPYSPALHGSPSPIQPPPPSSDSPYCSRAPMNIQPPNSPPRNFSRPTPPSSPPRQNFHQLPPIIQSQPLHPNAQNPFASSDHISLAPISNQQTSHIPEESYDSFHTAHSASPEPMSIDDRLRPRAPQATTTVHQPGNLARGPTGRQEPPQPWNQPPPDYSFS</sequence>
<evidence type="ECO:0000256" key="4">
    <source>
        <dbReference type="ARBA" id="ARBA00013533"/>
    </source>
</evidence>
<evidence type="ECO:0000256" key="3">
    <source>
        <dbReference type="ARBA" id="ARBA00008640"/>
    </source>
</evidence>
<accession>A0A8H5FSV0</accession>
<evidence type="ECO:0000256" key="7">
    <source>
        <dbReference type="ARBA" id="ARBA00022989"/>
    </source>
</evidence>